<protein>
    <recommendedName>
        <fullName evidence="4">EF-hand domain-containing protein</fullName>
    </recommendedName>
</protein>
<evidence type="ECO:0000256" key="1">
    <source>
        <dbReference type="SAM" id="MobiDB-lite"/>
    </source>
</evidence>
<feature type="region of interest" description="Disordered" evidence="1">
    <location>
        <begin position="167"/>
        <end position="201"/>
    </location>
</feature>
<sequence>MNTDFILFELNKAKIKSLFNKHKGSDGKISLLELQKLCKILRISPDLISQPDLRTLATKSVGTASLSKASLDFNQFEEILIKIASHHFQDTAQLRERIKKFFIHISYPCKSTHNLNIISTDQTHKPRVSTLKLSTISLLNSPQQDTEGDHNTELDLNIKEALETLKQKGNTERYCSSSPRRESSPVPPAKSRNSSANPILREVNQTRLSKNATKIVEKKSKINLSRSNTMPVPENKSPPKYKIDEVNNRILAEKVELSDFLETERLVTNEIMSVAINLKDIKSSQIKNNKGHIGKGRHSSRKAKRSITICLAEENGSANERRDSLQKVDNLLSKTAKNGNELIWNDSKALTDLKEKESNKSEGKAMSVQEERETDLLLKEQTKGVEAGSKMEIKECQILKNNEKQSKSNNDKSEEKEIKIDIKTEINNNASTNSSTVKSINTEHLQKEGKFEETISLALSDIKIEKSIDTQIAKSSIEIIRSSPLPVPASMKIPLSQNPKPVRVVKKLTLNPSDFDSTSSKNDPAQPSILQIKEVFEKFKFQHQNPTPIKSSSNLSHSTIEKYQKTIFSCRSRMFSKSIVLSLLFRAWKIEAAKSKLKLKMK</sequence>
<comment type="caution">
    <text evidence="2">The sequence shown here is derived from an EMBL/GenBank/DDBJ whole genome shotgun (WGS) entry which is preliminary data.</text>
</comment>
<evidence type="ECO:0008006" key="4">
    <source>
        <dbReference type="Google" id="ProtNLM"/>
    </source>
</evidence>
<feature type="compositionally biased region" description="Polar residues" evidence="1">
    <location>
        <begin position="191"/>
        <end position="201"/>
    </location>
</feature>
<proteinExistence type="predicted"/>
<name>A0AAU9JG68_9CILI</name>
<dbReference type="EMBL" id="CAJZBQ010000033">
    <property type="protein sequence ID" value="CAG9323100.1"/>
    <property type="molecule type" value="Genomic_DNA"/>
</dbReference>
<organism evidence="2 3">
    <name type="scientific">Blepharisma stoltei</name>
    <dbReference type="NCBI Taxonomy" id="1481888"/>
    <lineage>
        <taxon>Eukaryota</taxon>
        <taxon>Sar</taxon>
        <taxon>Alveolata</taxon>
        <taxon>Ciliophora</taxon>
        <taxon>Postciliodesmatophora</taxon>
        <taxon>Heterotrichea</taxon>
        <taxon>Heterotrichida</taxon>
        <taxon>Blepharismidae</taxon>
        <taxon>Blepharisma</taxon>
    </lineage>
</organism>
<reference evidence="2" key="1">
    <citation type="submission" date="2021-09" db="EMBL/GenBank/DDBJ databases">
        <authorList>
            <consortium name="AG Swart"/>
            <person name="Singh M."/>
            <person name="Singh A."/>
            <person name="Seah K."/>
            <person name="Emmerich C."/>
        </authorList>
    </citation>
    <scope>NUCLEOTIDE SEQUENCE</scope>
    <source>
        <strain evidence="2">ATCC30299</strain>
    </source>
</reference>
<evidence type="ECO:0000313" key="2">
    <source>
        <dbReference type="EMBL" id="CAG9323100.1"/>
    </source>
</evidence>
<dbReference type="Proteomes" id="UP001162131">
    <property type="component" value="Unassembled WGS sequence"/>
</dbReference>
<dbReference type="AlphaFoldDB" id="A0AAU9JG68"/>
<evidence type="ECO:0000313" key="3">
    <source>
        <dbReference type="Proteomes" id="UP001162131"/>
    </source>
</evidence>
<keyword evidence="3" id="KW-1185">Reference proteome</keyword>
<gene>
    <name evidence="2" type="ORF">BSTOLATCC_MIC33002</name>
</gene>
<accession>A0AAU9JG68</accession>
<feature type="region of interest" description="Disordered" evidence="1">
    <location>
        <begin position="353"/>
        <end position="383"/>
    </location>
</feature>